<proteinExistence type="predicted"/>
<feature type="chain" id="PRO_5045385690" evidence="6">
    <location>
        <begin position="32"/>
        <end position="427"/>
    </location>
</feature>
<dbReference type="Gene3D" id="3.40.190.10">
    <property type="entry name" value="Periplasmic binding protein-like II"/>
    <property type="match status" value="2"/>
</dbReference>
<dbReference type="RefSeq" id="WP_347439380.1">
    <property type="nucleotide sequence ID" value="NZ_CP089291.1"/>
</dbReference>
<dbReference type="Proteomes" id="UP000830167">
    <property type="component" value="Chromosome"/>
</dbReference>
<evidence type="ECO:0000256" key="6">
    <source>
        <dbReference type="SAM" id="SignalP"/>
    </source>
</evidence>
<reference evidence="7" key="1">
    <citation type="submission" date="2021-12" db="EMBL/GenBank/DDBJ databases">
        <title>Alicyclobacillaceae gen. nov., sp. nov., isolated from chalcocite enrichment system.</title>
        <authorList>
            <person name="Jiang Z."/>
        </authorList>
    </citation>
    <scope>NUCLEOTIDE SEQUENCE</scope>
    <source>
        <strain evidence="7">MYW30-H2</strain>
    </source>
</reference>
<protein>
    <submittedName>
        <fullName evidence="7">Extracellular solute-binding protein</fullName>
    </submittedName>
</protein>
<evidence type="ECO:0000313" key="7">
    <source>
        <dbReference type="EMBL" id="UOF92710.1"/>
    </source>
</evidence>
<evidence type="ECO:0000256" key="4">
    <source>
        <dbReference type="ARBA" id="ARBA00023139"/>
    </source>
</evidence>
<keyword evidence="1" id="KW-1003">Cell membrane</keyword>
<dbReference type="InterPro" id="IPR006059">
    <property type="entry name" value="SBP"/>
</dbReference>
<dbReference type="PROSITE" id="PS51257">
    <property type="entry name" value="PROKAR_LIPOPROTEIN"/>
    <property type="match status" value="1"/>
</dbReference>
<keyword evidence="8" id="KW-1185">Reference proteome</keyword>
<accession>A0ABY4CQD4</accession>
<evidence type="ECO:0000256" key="2">
    <source>
        <dbReference type="ARBA" id="ARBA00022729"/>
    </source>
</evidence>
<name>A0ABY4CQD4_9BACL</name>
<evidence type="ECO:0000313" key="8">
    <source>
        <dbReference type="Proteomes" id="UP000830167"/>
    </source>
</evidence>
<dbReference type="PANTHER" id="PTHR43649:SF33">
    <property type="entry name" value="POLYGALACTURONAN_RHAMNOGALACTURONAN-BINDING PROTEIN YTCQ"/>
    <property type="match status" value="1"/>
</dbReference>
<keyword evidence="5" id="KW-0449">Lipoprotein</keyword>
<feature type="signal peptide" evidence="6">
    <location>
        <begin position="1"/>
        <end position="31"/>
    </location>
</feature>
<evidence type="ECO:0000256" key="5">
    <source>
        <dbReference type="ARBA" id="ARBA00023288"/>
    </source>
</evidence>
<keyword evidence="2 6" id="KW-0732">Signal</keyword>
<dbReference type="InterPro" id="IPR050490">
    <property type="entry name" value="Bact_solute-bd_prot1"/>
</dbReference>
<dbReference type="Pfam" id="PF01547">
    <property type="entry name" value="SBP_bac_1"/>
    <property type="match status" value="1"/>
</dbReference>
<dbReference type="EMBL" id="CP089291">
    <property type="protein sequence ID" value="UOF92710.1"/>
    <property type="molecule type" value="Genomic_DNA"/>
</dbReference>
<keyword evidence="4" id="KW-0564">Palmitate</keyword>
<organism evidence="7 8">
    <name type="scientific">Fodinisporobacter ferrooxydans</name>
    <dbReference type="NCBI Taxonomy" id="2901836"/>
    <lineage>
        <taxon>Bacteria</taxon>
        <taxon>Bacillati</taxon>
        <taxon>Bacillota</taxon>
        <taxon>Bacilli</taxon>
        <taxon>Bacillales</taxon>
        <taxon>Alicyclobacillaceae</taxon>
        <taxon>Fodinisporobacter</taxon>
    </lineage>
</organism>
<dbReference type="SUPFAM" id="SSF53850">
    <property type="entry name" value="Periplasmic binding protein-like II"/>
    <property type="match status" value="1"/>
</dbReference>
<evidence type="ECO:0000256" key="3">
    <source>
        <dbReference type="ARBA" id="ARBA00023136"/>
    </source>
</evidence>
<evidence type="ECO:0000256" key="1">
    <source>
        <dbReference type="ARBA" id="ARBA00022475"/>
    </source>
</evidence>
<dbReference type="PANTHER" id="PTHR43649">
    <property type="entry name" value="ARABINOSE-BINDING PROTEIN-RELATED"/>
    <property type="match status" value="1"/>
</dbReference>
<keyword evidence="3" id="KW-0472">Membrane</keyword>
<gene>
    <name evidence="7" type="ORF">LSG31_11405</name>
</gene>
<sequence>MKKKYLATASTLLLSASIGIISGCGSNSTNANGGTSGTEKITVYSTISDQKGKQAFQDITKAFEKENPNIKVELNFPGQGYENILKVKMAANDMPDVFDTHGWAKIRYGNFLADLHKEPWASKLDDNMKPLLTDAKGKVYALPLNEAKDGITYNADILKKYNIQPPTTFAELLTDAKKIKQESNGQVSPFFFSGIDQWTIGQFFDYMATPLLVSPKDNQKDALLNGTFDWSKWTYLPQKFQEMYKDGLINKDALTAKYSDLPQLFAKDKVAFVFFSPTFLDQAKQINPKLHAGYMPVPAIAPGDTPDFSGGERYTLGVWKDSKHEKAAIKLVDFFAQPENLKKMAEATELPPGIKGIQANLGDMTKYYQKYANVPVFSYFDRVYLPNGMWDVMCTQGQEILGNQITPQQFSDKMKQEYNRLRAQAKK</sequence>